<dbReference type="AlphaFoldDB" id="A0A0K1SAM9"/>
<evidence type="ECO:0000313" key="2">
    <source>
        <dbReference type="Proteomes" id="UP000068167"/>
    </source>
</evidence>
<evidence type="ECO:0000313" key="1">
    <source>
        <dbReference type="EMBL" id="AKV71061.1"/>
    </source>
</evidence>
<sequence>MTLSYRLKGTRGEIVMARNLNRVMPKVREIILSREAQLFVGWVSGSVT</sequence>
<gene>
    <name evidence="1" type="ORF">VL20_6310</name>
</gene>
<proteinExistence type="predicted"/>
<dbReference type="PATRIC" id="fig|1638788.3.peg.6338"/>
<name>A0A0K1SAM9_9CHRO</name>
<reference evidence="1 2" key="1">
    <citation type="journal article" date="2016" name="Stand. Genomic Sci.">
        <title>Complete genome sequence and genomic characterization of Microcystis panniformis FACHB 1757 by third-generation sequencing.</title>
        <authorList>
            <person name="Zhang J.Y."/>
            <person name="Guan R."/>
            <person name="Zhang H.J."/>
            <person name="Li H."/>
            <person name="Xiao P."/>
            <person name="Yu G.L."/>
            <person name="Du L."/>
            <person name="Cao D.M."/>
            <person name="Zhu B.C."/>
            <person name="Li R.H."/>
            <person name="Lu Z.H."/>
        </authorList>
    </citation>
    <scope>NUCLEOTIDE SEQUENCE [LARGE SCALE GENOMIC DNA]</scope>
    <source>
        <strain evidence="1 2">FACHB-1757</strain>
    </source>
</reference>
<keyword evidence="2" id="KW-1185">Reference proteome</keyword>
<organism evidence="1 2">
    <name type="scientific">Microcystis panniformis FACHB-1757</name>
    <dbReference type="NCBI Taxonomy" id="1638788"/>
    <lineage>
        <taxon>Bacteria</taxon>
        <taxon>Bacillati</taxon>
        <taxon>Cyanobacteriota</taxon>
        <taxon>Cyanophyceae</taxon>
        <taxon>Oscillatoriophycideae</taxon>
        <taxon>Chroococcales</taxon>
        <taxon>Microcystaceae</taxon>
        <taxon>Microcystis</taxon>
    </lineage>
</organism>
<dbReference type="EMBL" id="CP011339">
    <property type="protein sequence ID" value="AKV71061.1"/>
    <property type="molecule type" value="Genomic_DNA"/>
</dbReference>
<protein>
    <submittedName>
        <fullName evidence="1">Uncharacterized protein</fullName>
    </submittedName>
</protein>
<dbReference type="KEGG" id="mpk:VL20_6310"/>
<accession>A0A0K1SAM9</accession>
<dbReference type="Proteomes" id="UP000068167">
    <property type="component" value="Chromosome"/>
</dbReference>